<evidence type="ECO:0000313" key="2">
    <source>
        <dbReference type="Proteomes" id="UP000798662"/>
    </source>
</evidence>
<accession>A0ACC3CGN0</accession>
<keyword evidence="2" id="KW-1185">Reference proteome</keyword>
<reference evidence="1" key="1">
    <citation type="submission" date="2019-11" db="EMBL/GenBank/DDBJ databases">
        <title>Nori genome reveals adaptations in red seaweeds to the harsh intertidal environment.</title>
        <authorList>
            <person name="Wang D."/>
            <person name="Mao Y."/>
        </authorList>
    </citation>
    <scope>NUCLEOTIDE SEQUENCE</scope>
    <source>
        <tissue evidence="1">Gametophyte</tissue>
    </source>
</reference>
<comment type="caution">
    <text evidence="1">The sequence shown here is derived from an EMBL/GenBank/DDBJ whole genome shotgun (WGS) entry which is preliminary data.</text>
</comment>
<dbReference type="Proteomes" id="UP000798662">
    <property type="component" value="Chromosome 3"/>
</dbReference>
<name>A0ACC3CGN0_PYRYE</name>
<evidence type="ECO:0000313" key="1">
    <source>
        <dbReference type="EMBL" id="KAK1869416.1"/>
    </source>
</evidence>
<proteinExistence type="predicted"/>
<sequence>MVKNSSAGASAWGASISVLHRGRPLPYGCTATAGGGGGAAAATDTGAGGALNFSVFAKEAAHAVLLLFPPTTAAPTADGGNGGDGGGGGDGDGPAAAAAPVELRLDPAQHRTGMVWHVAVAGVPPRTEYLWRIGAAPDPRWYTNECLDPYAREVSSPTGAGMYNAVDVRGDYRPRGVVPTVGAPEFDWQGVVPPRIPQHELVIYEMHVRGFTLHADAEGAAAAADGGGAVADGPAKGGTKATTAGGGAGSNGTFLGVIDKIPYLRALGVNCVELLPVMEFNETEWSFINPVTNQRLSQYWGYSTVAFFAPMNRFAQADATVEFQTMVRELHRAGIEVILDVVYNHTAEMGLDFLPPGHYGQKTLAPGTYYMLEDNGAKFVNYSGCGNTLSCNNPVTAEWIHESLRHWALTMGVDGFRFDLASILTRGTDGAALANPPVVERFTKDPCMRDVKLIAEPWDCGGLYQVGTFPHYGVWSEWNGKFRDVVRQFVKGDRGLKGAFASRLCGSQDMYGPSGRAPYHSVNFVTAHDGFSLYDLVSYNDKHNEHNGENNNDGEQHNNSWNCGAEGETSDPEVRSRRDRQMRNMMVALLVSAGTPMLCMGDEYGHTKGGNNNGWCQDGLLTAFNWTVLRDGLDGLPRFLAKLIRLRTRTAPYLARTTFYSGSEIVWHGERPGEPAWDDGYNFLAFTIPDPRPAAGADLYVAFNAGAEARTAVLPPAPDCGSWGRLVDTALPPPRDFSDDPAAHPIAHTYGLAPYSAVVLVHVRRLCPEATAPEDVTAALRAGLDRVAL</sequence>
<dbReference type="EMBL" id="CM020620">
    <property type="protein sequence ID" value="KAK1869416.1"/>
    <property type="molecule type" value="Genomic_DNA"/>
</dbReference>
<protein>
    <submittedName>
        <fullName evidence="1">Uncharacterized protein</fullName>
    </submittedName>
</protein>
<organism evidence="1 2">
    <name type="scientific">Pyropia yezoensis</name>
    <name type="common">Susabi-nori</name>
    <name type="synonym">Porphyra yezoensis</name>
    <dbReference type="NCBI Taxonomy" id="2788"/>
    <lineage>
        <taxon>Eukaryota</taxon>
        <taxon>Rhodophyta</taxon>
        <taxon>Bangiophyceae</taxon>
        <taxon>Bangiales</taxon>
        <taxon>Bangiaceae</taxon>
        <taxon>Pyropia</taxon>
    </lineage>
</organism>
<gene>
    <name evidence="1" type="ORF">I4F81_011892</name>
</gene>